<dbReference type="Pfam" id="PF02321">
    <property type="entry name" value="OEP"/>
    <property type="match status" value="2"/>
</dbReference>
<feature type="signal peptide" evidence="8">
    <location>
        <begin position="1"/>
        <end position="22"/>
    </location>
</feature>
<sequence>MKKHIISSFIAAMTISSTTAHAESLYDVYKLALQTDPGLRAAAATYKAQGEQVTVTKGSLYPSISLSGNLGYAKDDNPTTDYSTKTGAVSLDLDYPIYSPALDYGVDSVELSYKSAGVTYENTKEDLSLTALTDYFNLLMAQSTLNTTLAQVKSNKSELDQVQKQYDVGLVSITDLQDAQAEYDAVKVTELTDRSNVAYAQKVLLQLTGRVITDIPELDKDYPIEIDPNMSVDSLIQKAIKNNKELNVLDIAVQSADNNIKLQKASGRTPVVSITGSLSRSNYDYSEDVSSGNGNYDNGTIGLALSMPLYSGGAINAAIRQASAEAESSRESRDDSLETIELNIRSLVLNLQTSVAQVKAQKVLIKSRRSALEASKAGYEVGTRNLVELLDAQSNLFDAIDALQQYRYNFVLQQLQLLEVTGELTEDKIRELDKWLVSSNA</sequence>
<dbReference type="Gene3D" id="1.20.1600.10">
    <property type="entry name" value="Outer membrane efflux proteins (OEP)"/>
    <property type="match status" value="1"/>
</dbReference>
<dbReference type="GO" id="GO:1990281">
    <property type="term" value="C:efflux pump complex"/>
    <property type="evidence" value="ECO:0007669"/>
    <property type="project" value="TreeGrafter"/>
</dbReference>
<evidence type="ECO:0000313" key="9">
    <source>
        <dbReference type="EMBL" id="REG84230.1"/>
    </source>
</evidence>
<evidence type="ECO:0000256" key="5">
    <source>
        <dbReference type="ARBA" id="ARBA00022692"/>
    </source>
</evidence>
<dbReference type="GO" id="GO:0015288">
    <property type="term" value="F:porin activity"/>
    <property type="evidence" value="ECO:0007669"/>
    <property type="project" value="TreeGrafter"/>
</dbReference>
<comment type="caution">
    <text evidence="9">The sequence shown here is derived from an EMBL/GenBank/DDBJ whole genome shotgun (WGS) entry which is preliminary data.</text>
</comment>
<dbReference type="SUPFAM" id="SSF56954">
    <property type="entry name" value="Outer membrane efflux proteins (OEP)"/>
    <property type="match status" value="1"/>
</dbReference>
<evidence type="ECO:0000256" key="7">
    <source>
        <dbReference type="ARBA" id="ARBA00023237"/>
    </source>
</evidence>
<dbReference type="EMBL" id="QUNG01000004">
    <property type="protein sequence ID" value="REG84230.1"/>
    <property type="molecule type" value="Genomic_DNA"/>
</dbReference>
<dbReference type="Proteomes" id="UP000256542">
    <property type="component" value="Unassembled WGS sequence"/>
</dbReference>
<dbReference type="OrthoDB" id="9813458at2"/>
<dbReference type="NCBIfam" id="TIGR01844">
    <property type="entry name" value="type_I_sec_TolC"/>
    <property type="match status" value="1"/>
</dbReference>
<dbReference type="InterPro" id="IPR003423">
    <property type="entry name" value="OMP_efflux"/>
</dbReference>
<comment type="subcellular location">
    <subcellularLocation>
        <location evidence="1">Cell outer membrane</location>
    </subcellularLocation>
</comment>
<evidence type="ECO:0000256" key="4">
    <source>
        <dbReference type="ARBA" id="ARBA00022452"/>
    </source>
</evidence>
<name>A0A3E0DN30_9GAMM</name>
<comment type="similarity">
    <text evidence="2">Belongs to the outer membrane factor (OMF) (TC 1.B.17) family.</text>
</comment>
<keyword evidence="7" id="KW-0998">Cell outer membrane</keyword>
<proteinExistence type="inferred from homology"/>
<keyword evidence="8" id="KW-0732">Signal</keyword>
<keyword evidence="4" id="KW-1134">Transmembrane beta strand</keyword>
<evidence type="ECO:0000256" key="6">
    <source>
        <dbReference type="ARBA" id="ARBA00023136"/>
    </source>
</evidence>
<dbReference type="RefSeq" id="WP_115897136.1">
    <property type="nucleotide sequence ID" value="NZ_QUNG01000004.1"/>
</dbReference>
<dbReference type="InterPro" id="IPR051906">
    <property type="entry name" value="TolC-like"/>
</dbReference>
<feature type="chain" id="PRO_5017606894" evidence="8">
    <location>
        <begin position="23"/>
        <end position="441"/>
    </location>
</feature>
<reference evidence="9 10" key="1">
    <citation type="submission" date="2018-08" db="EMBL/GenBank/DDBJ databases">
        <title>Genomic Encyclopedia of Type Strains, Phase III (KMG-III): the genomes of soil and plant-associated and newly described type strains.</title>
        <authorList>
            <person name="Whitman W."/>
        </authorList>
    </citation>
    <scope>NUCLEOTIDE SEQUENCE [LARGE SCALE GENOMIC DNA]</scope>
    <source>
        <strain evidence="9 10">CECT 7375</strain>
    </source>
</reference>
<dbReference type="PANTHER" id="PTHR30026">
    <property type="entry name" value="OUTER MEMBRANE PROTEIN TOLC"/>
    <property type="match status" value="1"/>
</dbReference>
<dbReference type="InterPro" id="IPR010130">
    <property type="entry name" value="T1SS_OMP_TolC"/>
</dbReference>
<evidence type="ECO:0000256" key="1">
    <source>
        <dbReference type="ARBA" id="ARBA00004442"/>
    </source>
</evidence>
<evidence type="ECO:0000256" key="8">
    <source>
        <dbReference type="SAM" id="SignalP"/>
    </source>
</evidence>
<gene>
    <name evidence="9" type="ORF">DFP81_104109</name>
</gene>
<keyword evidence="5" id="KW-0812">Transmembrane</keyword>
<organism evidence="9 10">
    <name type="scientific">Marinomonas pollencensis</name>
    <dbReference type="NCBI Taxonomy" id="491954"/>
    <lineage>
        <taxon>Bacteria</taxon>
        <taxon>Pseudomonadati</taxon>
        <taxon>Pseudomonadota</taxon>
        <taxon>Gammaproteobacteria</taxon>
        <taxon>Oceanospirillales</taxon>
        <taxon>Oceanospirillaceae</taxon>
        <taxon>Marinomonas</taxon>
    </lineage>
</organism>
<dbReference type="AlphaFoldDB" id="A0A3E0DN30"/>
<evidence type="ECO:0000256" key="2">
    <source>
        <dbReference type="ARBA" id="ARBA00007613"/>
    </source>
</evidence>
<evidence type="ECO:0000313" key="10">
    <source>
        <dbReference type="Proteomes" id="UP000256542"/>
    </source>
</evidence>
<dbReference type="GO" id="GO:0015562">
    <property type="term" value="F:efflux transmembrane transporter activity"/>
    <property type="evidence" value="ECO:0007669"/>
    <property type="project" value="InterPro"/>
</dbReference>
<keyword evidence="10" id="KW-1185">Reference proteome</keyword>
<dbReference type="GO" id="GO:0009279">
    <property type="term" value="C:cell outer membrane"/>
    <property type="evidence" value="ECO:0007669"/>
    <property type="project" value="UniProtKB-SubCell"/>
</dbReference>
<protein>
    <submittedName>
        <fullName evidence="9">Outer membrane protein</fullName>
    </submittedName>
</protein>
<evidence type="ECO:0000256" key="3">
    <source>
        <dbReference type="ARBA" id="ARBA00022448"/>
    </source>
</evidence>
<keyword evidence="3" id="KW-0813">Transport</keyword>
<keyword evidence="6" id="KW-0472">Membrane</keyword>
<accession>A0A3E0DN30</accession>
<dbReference type="PANTHER" id="PTHR30026:SF20">
    <property type="entry name" value="OUTER MEMBRANE PROTEIN TOLC"/>
    <property type="match status" value="1"/>
</dbReference>